<dbReference type="InterPro" id="IPR050399">
    <property type="entry name" value="HPr"/>
</dbReference>
<evidence type="ECO:0000256" key="4">
    <source>
        <dbReference type="ARBA" id="ARBA00022597"/>
    </source>
</evidence>
<dbReference type="PANTHER" id="PTHR33705:SF1">
    <property type="entry name" value="PHOSPHOCARRIER PROTEIN HPR"/>
    <property type="match status" value="1"/>
</dbReference>
<name>A0A921MKZ9_9FIRM</name>
<dbReference type="CDD" id="cd00367">
    <property type="entry name" value="PTS-HPr_like"/>
    <property type="match status" value="1"/>
</dbReference>
<dbReference type="Proteomes" id="UP000760668">
    <property type="component" value="Unassembled WGS sequence"/>
</dbReference>
<dbReference type="EMBL" id="DYUC01000021">
    <property type="protein sequence ID" value="HJG85886.1"/>
    <property type="molecule type" value="Genomic_DNA"/>
</dbReference>
<comment type="caution">
    <text evidence="7">The sequence shown here is derived from an EMBL/GenBank/DDBJ whole genome shotgun (WGS) entry which is preliminary data.</text>
</comment>
<evidence type="ECO:0000256" key="2">
    <source>
        <dbReference type="ARBA" id="ARBA00020422"/>
    </source>
</evidence>
<reference evidence="7" key="1">
    <citation type="journal article" date="2021" name="PeerJ">
        <title>Extensive microbial diversity within the chicken gut microbiome revealed by metagenomics and culture.</title>
        <authorList>
            <person name="Gilroy R."/>
            <person name="Ravi A."/>
            <person name="Getino M."/>
            <person name="Pursley I."/>
            <person name="Horton D.L."/>
            <person name="Alikhan N.F."/>
            <person name="Baker D."/>
            <person name="Gharbi K."/>
            <person name="Hall N."/>
            <person name="Watson M."/>
            <person name="Adriaenssens E.M."/>
            <person name="Foster-Nyarko E."/>
            <person name="Jarju S."/>
            <person name="Secka A."/>
            <person name="Antonio M."/>
            <person name="Oren A."/>
            <person name="Chaudhuri R.R."/>
            <person name="La Ragione R."/>
            <person name="Hildebrand F."/>
            <person name="Pallen M.J."/>
        </authorList>
    </citation>
    <scope>NUCLEOTIDE SEQUENCE</scope>
    <source>
        <strain evidence="7">CHK179-5677</strain>
    </source>
</reference>
<dbReference type="InterPro" id="IPR001020">
    <property type="entry name" value="PTS_HPr_His_P_site"/>
</dbReference>
<protein>
    <recommendedName>
        <fullName evidence="2">Phosphocarrier protein HPr</fullName>
    </recommendedName>
    <alternativeName>
        <fullName evidence="5">Histidine-containing protein</fullName>
    </alternativeName>
</protein>
<evidence type="ECO:0000259" key="6">
    <source>
        <dbReference type="PROSITE" id="PS51350"/>
    </source>
</evidence>
<organism evidence="7 8">
    <name type="scientific">Pseudoflavonifractor capillosus</name>
    <dbReference type="NCBI Taxonomy" id="106588"/>
    <lineage>
        <taxon>Bacteria</taxon>
        <taxon>Bacillati</taxon>
        <taxon>Bacillota</taxon>
        <taxon>Clostridia</taxon>
        <taxon>Eubacteriales</taxon>
        <taxon>Oscillospiraceae</taxon>
        <taxon>Pseudoflavonifractor</taxon>
    </lineage>
</organism>
<dbReference type="RefSeq" id="WP_294532474.1">
    <property type="nucleotide sequence ID" value="NZ_DYUC01000021.1"/>
</dbReference>
<dbReference type="InterPro" id="IPR035895">
    <property type="entry name" value="HPr-like_sf"/>
</dbReference>
<evidence type="ECO:0000313" key="7">
    <source>
        <dbReference type="EMBL" id="HJG85886.1"/>
    </source>
</evidence>
<dbReference type="PANTHER" id="PTHR33705">
    <property type="entry name" value="PHOSPHOCARRIER PROTEIN HPR"/>
    <property type="match status" value="1"/>
</dbReference>
<evidence type="ECO:0000256" key="3">
    <source>
        <dbReference type="ARBA" id="ARBA00022448"/>
    </source>
</evidence>
<proteinExistence type="predicted"/>
<dbReference type="PRINTS" id="PR00107">
    <property type="entry name" value="PHOSPHOCPHPR"/>
</dbReference>
<dbReference type="NCBIfam" id="TIGR01003">
    <property type="entry name" value="PTS_HPr_family"/>
    <property type="match status" value="1"/>
</dbReference>
<feature type="domain" description="HPr" evidence="6">
    <location>
        <begin position="1"/>
        <end position="88"/>
    </location>
</feature>
<dbReference type="InterPro" id="IPR000032">
    <property type="entry name" value="HPr-like"/>
</dbReference>
<evidence type="ECO:0000313" key="8">
    <source>
        <dbReference type="Proteomes" id="UP000760668"/>
    </source>
</evidence>
<dbReference type="Pfam" id="PF00381">
    <property type="entry name" value="PTS-HPr"/>
    <property type="match status" value="1"/>
</dbReference>
<accession>A0A921MKZ9</accession>
<dbReference type="PROSITE" id="PS00369">
    <property type="entry name" value="PTS_HPR_HIS"/>
    <property type="match status" value="1"/>
</dbReference>
<keyword evidence="3" id="KW-0813">Transport</keyword>
<dbReference type="Gene3D" id="3.30.1340.10">
    <property type="entry name" value="HPr-like"/>
    <property type="match status" value="1"/>
</dbReference>
<keyword evidence="4" id="KW-0762">Sugar transport</keyword>
<dbReference type="AlphaFoldDB" id="A0A921MKZ9"/>
<comment type="function">
    <text evidence="1">General (non sugar-specific) component of the phosphoenolpyruvate-dependent sugar phosphotransferase system (sugar PTS). This major carbohydrate active-transport system catalyzes the phosphorylation of incoming sugar substrates concomitantly with their translocation across the cell membrane. The phosphoryl group from phosphoenolpyruvate (PEP) is transferred to the phosphoryl carrier protein HPr by enzyme I. Phospho-HPr then transfers it to the PTS EIIA domain.</text>
</comment>
<reference evidence="7" key="2">
    <citation type="submission" date="2021-09" db="EMBL/GenBank/DDBJ databases">
        <authorList>
            <person name="Gilroy R."/>
        </authorList>
    </citation>
    <scope>NUCLEOTIDE SEQUENCE</scope>
    <source>
        <strain evidence="7">CHK179-5677</strain>
    </source>
</reference>
<sequence length="88" mass="9351">MYAKQITIQSKSGLHARPAADFVSQAGKFKSQIGIQRAGEASRADGKSIIMLLALCLAQGEEVILSADGEDEEEAVETLAQILTDCGR</sequence>
<evidence type="ECO:0000256" key="5">
    <source>
        <dbReference type="ARBA" id="ARBA00033055"/>
    </source>
</evidence>
<evidence type="ECO:0000256" key="1">
    <source>
        <dbReference type="ARBA" id="ARBA00003681"/>
    </source>
</evidence>
<dbReference type="SUPFAM" id="SSF55594">
    <property type="entry name" value="HPr-like"/>
    <property type="match status" value="1"/>
</dbReference>
<gene>
    <name evidence="7" type="ORF">K8V01_02480</name>
</gene>
<dbReference type="PROSITE" id="PS51350">
    <property type="entry name" value="PTS_HPR_DOM"/>
    <property type="match status" value="1"/>
</dbReference>